<evidence type="ECO:0000259" key="5">
    <source>
        <dbReference type="PROSITE" id="PS51480"/>
    </source>
</evidence>
<evidence type="ECO:0000256" key="1">
    <source>
        <dbReference type="ARBA" id="ARBA00022679"/>
    </source>
</evidence>
<dbReference type="SUPFAM" id="SSF82549">
    <property type="entry name" value="DAK1/DegV-like"/>
    <property type="match status" value="1"/>
</dbReference>
<dbReference type="Gene3D" id="3.40.50.10440">
    <property type="entry name" value="Dihydroxyacetone kinase, domain 1"/>
    <property type="match status" value="1"/>
</dbReference>
<evidence type="ECO:0000313" key="8">
    <source>
        <dbReference type="Proteomes" id="UP000233491"/>
    </source>
</evidence>
<evidence type="ECO:0000256" key="4">
    <source>
        <dbReference type="ARBA" id="ARBA00022840"/>
    </source>
</evidence>
<feature type="domain" description="DhaK" evidence="6">
    <location>
        <begin position="7"/>
        <end position="323"/>
    </location>
</feature>
<evidence type="ECO:0000259" key="6">
    <source>
        <dbReference type="PROSITE" id="PS51481"/>
    </source>
</evidence>
<dbReference type="AlphaFoldDB" id="A0A1I4WCY7"/>
<dbReference type="OrthoDB" id="9806345at2"/>
<reference evidence="7 8" key="1">
    <citation type="submission" date="2017-12" db="EMBL/GenBank/DDBJ databases">
        <title>Anaerobic carbon monoxide metabolism by Pleomorphomonas carboxyditropha sp. nov., a new mesophilic hydrogenogenic carboxidotroph.</title>
        <authorList>
            <person name="Esquivel-Elizondo S."/>
            <person name="Krajmalnik-Brown R."/>
        </authorList>
    </citation>
    <scope>NUCLEOTIDE SEQUENCE [LARGE SCALE GENOMIC DNA]</scope>
    <source>
        <strain evidence="7 8">R5-392</strain>
    </source>
</reference>
<proteinExistence type="predicted"/>
<keyword evidence="4" id="KW-0067">ATP-binding</keyword>
<name>A0A1I4WCY7_9HYPH</name>
<dbReference type="Gene3D" id="1.25.40.340">
    <property type="match status" value="1"/>
</dbReference>
<dbReference type="GO" id="GO:0005829">
    <property type="term" value="C:cytosol"/>
    <property type="evidence" value="ECO:0007669"/>
    <property type="project" value="TreeGrafter"/>
</dbReference>
<dbReference type="GO" id="GO:0004371">
    <property type="term" value="F:glycerone kinase activity"/>
    <property type="evidence" value="ECO:0007669"/>
    <property type="project" value="InterPro"/>
</dbReference>
<dbReference type="InterPro" id="IPR036117">
    <property type="entry name" value="DhaL_dom_sf"/>
</dbReference>
<protein>
    <submittedName>
        <fullName evidence="7">Dihydroxyacetone kinase</fullName>
    </submittedName>
</protein>
<sequence>MTQFMNKRENIVTEAIEGAVLASGGRLVRLDGFPHIRVVMRADWDKSRVAIVSGGGSGHEPAHVGFVGPGMLTAAVCGDVFASPSVDAVLAGILAATGPAGCLLVVKNYTGDRLNFGLAAERARAFGLKVSMVIVDDDIALPNLPQSRGLAGTLFVHKVAGDLAEKGCDLATVTAAAERIIAGTRSIGMSLDTCTVPGSAKESRIAPGKAELGLGIHGEPGVEQIDFLGAEQAMAAMIDKLSAEADDREYVALLNNLGGASVLEMSVLAYELLRSELGRKIKFIVGPAAMMTSLDMRGASVSICPLTPEDEASLTSPVAMSAWPGCHRIAASAPLVLPDGLRPILPIPSQHQATRDFLMKCCNILISLEAELNALDAKSGDGDTGSTLAGAARDLIGALDHLPLADHTQLYRAIGLEFSQTMGGSSGVLLAIFFAAAGDAASSGLTMRDALMAGLIRMQEIGGARPGDRTMIDALHPALLALNDGIAAAAAAARKGADHTATLSVAKAGRAAYVNAEKLSGHPDPGAEAVARLFEALSG</sequence>
<evidence type="ECO:0000256" key="2">
    <source>
        <dbReference type="ARBA" id="ARBA00022741"/>
    </source>
</evidence>
<keyword evidence="2" id="KW-0547">Nucleotide-binding</keyword>
<organism evidence="7 8">
    <name type="scientific">Pleomorphomonas diazotrophica</name>
    <dbReference type="NCBI Taxonomy" id="1166257"/>
    <lineage>
        <taxon>Bacteria</taxon>
        <taxon>Pseudomonadati</taxon>
        <taxon>Pseudomonadota</taxon>
        <taxon>Alphaproteobacteria</taxon>
        <taxon>Hyphomicrobiales</taxon>
        <taxon>Pleomorphomonadaceae</taxon>
        <taxon>Pleomorphomonas</taxon>
    </lineage>
</organism>
<dbReference type="GO" id="GO:0005524">
    <property type="term" value="F:ATP binding"/>
    <property type="evidence" value="ECO:0007669"/>
    <property type="project" value="UniProtKB-KW"/>
</dbReference>
<dbReference type="SUPFAM" id="SSF101473">
    <property type="entry name" value="DhaL-like"/>
    <property type="match status" value="1"/>
</dbReference>
<dbReference type="InterPro" id="IPR004007">
    <property type="entry name" value="DhaL_dom"/>
</dbReference>
<dbReference type="PROSITE" id="PS51480">
    <property type="entry name" value="DHAL"/>
    <property type="match status" value="1"/>
</dbReference>
<dbReference type="FunFam" id="3.40.50.10440:FF:000001">
    <property type="entry name" value="Dihydroxyacetone kinase, DhaK subunit"/>
    <property type="match status" value="1"/>
</dbReference>
<keyword evidence="3 7" id="KW-0418">Kinase</keyword>
<keyword evidence="1" id="KW-0808">Transferase</keyword>
<evidence type="ECO:0000256" key="3">
    <source>
        <dbReference type="ARBA" id="ARBA00022777"/>
    </source>
</evidence>
<dbReference type="Proteomes" id="UP000233491">
    <property type="component" value="Unassembled WGS sequence"/>
</dbReference>
<dbReference type="Pfam" id="PF02733">
    <property type="entry name" value="Dak1"/>
    <property type="match status" value="1"/>
</dbReference>
<dbReference type="InterPro" id="IPR050861">
    <property type="entry name" value="Dihydroxyacetone_Kinase"/>
</dbReference>
<dbReference type="RefSeq" id="WP_101289808.1">
    <property type="nucleotide sequence ID" value="NZ_FOUQ01000016.1"/>
</dbReference>
<dbReference type="Pfam" id="PF02734">
    <property type="entry name" value="Dak2"/>
    <property type="match status" value="1"/>
</dbReference>
<keyword evidence="8" id="KW-1185">Reference proteome</keyword>
<dbReference type="PANTHER" id="PTHR28629">
    <property type="entry name" value="TRIOKINASE/FMN CYCLASE"/>
    <property type="match status" value="1"/>
</dbReference>
<feature type="domain" description="DhaL" evidence="5">
    <location>
        <begin position="352"/>
        <end position="539"/>
    </location>
</feature>
<accession>A0A1I4WCY7</accession>
<gene>
    <name evidence="7" type="ORF">CXZ10_12990</name>
</gene>
<dbReference type="EMBL" id="PJNW01000009">
    <property type="protein sequence ID" value="PKR89062.1"/>
    <property type="molecule type" value="Genomic_DNA"/>
</dbReference>
<dbReference type="InterPro" id="IPR004006">
    <property type="entry name" value="DhaK_dom"/>
</dbReference>
<comment type="caution">
    <text evidence="7">The sequence shown here is derived from an EMBL/GenBank/DDBJ whole genome shotgun (WGS) entry which is preliminary data.</text>
</comment>
<dbReference type="PANTHER" id="PTHR28629:SF4">
    <property type="entry name" value="TRIOKINASE_FMN CYCLASE"/>
    <property type="match status" value="1"/>
</dbReference>
<dbReference type="SMART" id="SM01120">
    <property type="entry name" value="Dak2"/>
    <property type="match status" value="1"/>
</dbReference>
<dbReference type="PROSITE" id="PS51481">
    <property type="entry name" value="DHAK"/>
    <property type="match status" value="1"/>
</dbReference>
<evidence type="ECO:0000313" key="7">
    <source>
        <dbReference type="EMBL" id="PKR89062.1"/>
    </source>
</evidence>
<dbReference type="Gene3D" id="3.30.1180.20">
    <property type="entry name" value="Dihydroxyacetone kinase, domain 2"/>
    <property type="match status" value="1"/>
</dbReference>
<dbReference type="GO" id="GO:0019563">
    <property type="term" value="P:glycerol catabolic process"/>
    <property type="evidence" value="ECO:0007669"/>
    <property type="project" value="TreeGrafter"/>
</dbReference>